<evidence type="ECO:0000313" key="3">
    <source>
        <dbReference type="Proteomes" id="UP000564677"/>
    </source>
</evidence>
<comment type="caution">
    <text evidence="2">The sequence shown here is derived from an EMBL/GenBank/DDBJ whole genome shotgun (WGS) entry which is preliminary data.</text>
</comment>
<name>A0A7X5ZUE7_9SPHN</name>
<accession>A0A7X5ZUE7</accession>
<dbReference type="RefSeq" id="WP_279589387.1">
    <property type="nucleotide sequence ID" value="NZ_CP170557.1"/>
</dbReference>
<dbReference type="Proteomes" id="UP000564677">
    <property type="component" value="Unassembled WGS sequence"/>
</dbReference>
<dbReference type="AlphaFoldDB" id="A0A7X5ZUE7"/>
<dbReference type="EMBL" id="JAASQV010000001">
    <property type="protein sequence ID" value="NIJ64001.1"/>
    <property type="molecule type" value="Genomic_DNA"/>
</dbReference>
<keyword evidence="3" id="KW-1185">Reference proteome</keyword>
<gene>
    <name evidence="2" type="ORF">FHR20_000932</name>
</gene>
<reference evidence="2 3" key="1">
    <citation type="submission" date="2020-03" db="EMBL/GenBank/DDBJ databases">
        <title>Genomic Encyclopedia of Type Strains, Phase IV (KMG-IV): sequencing the most valuable type-strain genomes for metagenomic binning, comparative biology and taxonomic classification.</title>
        <authorList>
            <person name="Goeker M."/>
        </authorList>
    </citation>
    <scope>NUCLEOTIDE SEQUENCE [LARGE SCALE GENOMIC DNA]</scope>
    <source>
        <strain evidence="2 3">DSM 4733</strain>
    </source>
</reference>
<protein>
    <submittedName>
        <fullName evidence="2">Uncharacterized protein</fullName>
    </submittedName>
</protein>
<feature type="region of interest" description="Disordered" evidence="1">
    <location>
        <begin position="1"/>
        <end position="43"/>
    </location>
</feature>
<evidence type="ECO:0000313" key="2">
    <source>
        <dbReference type="EMBL" id="NIJ64001.1"/>
    </source>
</evidence>
<sequence>MIDPEETQEEPPRAHQPDGTDSSAEWDAQIADESMIPDSDPPG</sequence>
<proteinExistence type="predicted"/>
<organism evidence="2 3">
    <name type="scientific">Sphingomonas leidyi</name>
    <dbReference type="NCBI Taxonomy" id="68569"/>
    <lineage>
        <taxon>Bacteria</taxon>
        <taxon>Pseudomonadati</taxon>
        <taxon>Pseudomonadota</taxon>
        <taxon>Alphaproteobacteria</taxon>
        <taxon>Sphingomonadales</taxon>
        <taxon>Sphingomonadaceae</taxon>
        <taxon>Sphingomonas</taxon>
    </lineage>
</organism>
<evidence type="ECO:0000256" key="1">
    <source>
        <dbReference type="SAM" id="MobiDB-lite"/>
    </source>
</evidence>